<evidence type="ECO:0000256" key="5">
    <source>
        <dbReference type="ARBA" id="ARBA00023315"/>
    </source>
</evidence>
<dbReference type="GO" id="GO:0046872">
    <property type="term" value="F:metal ion binding"/>
    <property type="evidence" value="ECO:0007669"/>
    <property type="project" value="UniProtKB-KW"/>
</dbReference>
<reference evidence="12 13" key="2">
    <citation type="submission" date="2019-01" db="EMBL/GenBank/DDBJ databases">
        <title>A chromosome length genome reference of the Java medaka (oryzias javanicus).</title>
        <authorList>
            <person name="Herpin A."/>
            <person name="Takehana Y."/>
            <person name="Naruse K."/>
            <person name="Ansai S."/>
            <person name="Kawaguchi M."/>
        </authorList>
    </citation>
    <scope>NUCLEOTIDE SEQUENCE [LARGE SCALE GENOMIC DNA]</scope>
    <source>
        <strain evidence="12">RS831</strain>
        <tissue evidence="12">Whole body</tissue>
    </source>
</reference>
<dbReference type="InterPro" id="IPR001102">
    <property type="entry name" value="Transglutaminase_N"/>
</dbReference>
<dbReference type="FunFam" id="2.60.40.10:FF:002275">
    <property type="entry name" value="Coagulation factor XIII, A1 polypeptide"/>
    <property type="match status" value="1"/>
</dbReference>
<evidence type="ECO:0000259" key="11">
    <source>
        <dbReference type="SMART" id="SM00460"/>
    </source>
</evidence>
<keyword evidence="2" id="KW-0808">Transferase</keyword>
<dbReference type="AlphaFoldDB" id="A0A3S2U188"/>
<dbReference type="InterPro" id="IPR038765">
    <property type="entry name" value="Papain-like_cys_pep_sf"/>
</dbReference>
<feature type="active site" evidence="8">
    <location>
        <position position="395"/>
    </location>
</feature>
<comment type="catalytic activity">
    <reaction evidence="7">
        <text>L-glutaminyl-[protein] + L-lysyl-[protein] = [protein]-L-lysyl-N(6)-5-L-glutamyl-[protein] + NH4(+)</text>
        <dbReference type="Rhea" id="RHEA:54816"/>
        <dbReference type="Rhea" id="RHEA-COMP:9752"/>
        <dbReference type="Rhea" id="RHEA-COMP:10207"/>
        <dbReference type="Rhea" id="RHEA-COMP:14005"/>
        <dbReference type="ChEBI" id="CHEBI:28938"/>
        <dbReference type="ChEBI" id="CHEBI:29969"/>
        <dbReference type="ChEBI" id="CHEBI:30011"/>
        <dbReference type="ChEBI" id="CHEBI:138370"/>
        <dbReference type="EC" id="2.3.2.13"/>
    </reaction>
</comment>
<evidence type="ECO:0000256" key="8">
    <source>
        <dbReference type="PIRSR" id="PIRSR000459-1"/>
    </source>
</evidence>
<evidence type="ECO:0000256" key="1">
    <source>
        <dbReference type="ARBA" id="ARBA00005968"/>
    </source>
</evidence>
<dbReference type="Pfam" id="PF00868">
    <property type="entry name" value="Transglut_N"/>
    <property type="match status" value="1"/>
</dbReference>
<keyword evidence="13" id="KW-1185">Reference proteome</keyword>
<feature type="binding site" evidence="9">
    <location>
        <position position="566"/>
    </location>
    <ligand>
        <name>Ca(2+)</name>
        <dbReference type="ChEBI" id="CHEBI:29108"/>
    </ligand>
</feature>
<keyword evidence="5" id="KW-0012">Acyltransferase</keyword>
<dbReference type="InterPro" id="IPR013783">
    <property type="entry name" value="Ig-like_fold"/>
</dbReference>
<evidence type="ECO:0000256" key="4">
    <source>
        <dbReference type="ARBA" id="ARBA00022837"/>
    </source>
</evidence>
<feature type="active site" evidence="8">
    <location>
        <position position="454"/>
    </location>
</feature>
<reference evidence="12 13" key="1">
    <citation type="submission" date="2018-11" db="EMBL/GenBank/DDBJ databases">
        <authorList>
            <person name="Lopez-Roques C."/>
            <person name="Donnadieu C."/>
            <person name="Bouchez O."/>
            <person name="Klopp C."/>
            <person name="Cabau C."/>
            <person name="Zahm M."/>
        </authorList>
    </citation>
    <scope>NUCLEOTIDE SEQUENCE [LARGE SCALE GENOMIC DNA]</scope>
    <source>
        <strain evidence="12">RS831</strain>
        <tissue evidence="12">Whole body</tissue>
    </source>
</reference>
<dbReference type="InterPro" id="IPR002931">
    <property type="entry name" value="Transglutaminase-like"/>
</dbReference>
<keyword evidence="3 9" id="KW-0479">Metal-binding</keyword>
<dbReference type="OrthoDB" id="437511at2759"/>
<protein>
    <recommendedName>
        <fullName evidence="6">protein-glutamine gamma-glutamyltransferase</fullName>
        <ecNumber evidence="6">2.3.2.13</ecNumber>
    </recommendedName>
</protein>
<dbReference type="PANTHER" id="PTHR11590:SF42">
    <property type="entry name" value="COAGULATION FACTOR XIII A CHAIN"/>
    <property type="match status" value="1"/>
</dbReference>
<dbReference type="InterPro" id="IPR036985">
    <property type="entry name" value="Transglutaminase-like_sf"/>
</dbReference>
<dbReference type="Pfam" id="PF00927">
    <property type="entry name" value="Transglut_C"/>
    <property type="match status" value="2"/>
</dbReference>
<dbReference type="FunFam" id="2.60.40.10:FF:000171">
    <property type="entry name" value="protein-glutamine gamma-glutamyltransferase 6"/>
    <property type="match status" value="1"/>
</dbReference>
<dbReference type="InterPro" id="IPR014756">
    <property type="entry name" value="Ig_E-set"/>
</dbReference>
<dbReference type="InterPro" id="IPR036238">
    <property type="entry name" value="Transglutaminase_C_sf"/>
</dbReference>
<dbReference type="EMBL" id="CM012454">
    <property type="protein sequence ID" value="RVE60429.1"/>
    <property type="molecule type" value="Genomic_DNA"/>
</dbReference>
<keyword evidence="4 9" id="KW-0106">Calcium</keyword>
<comment type="cofactor">
    <cofactor evidence="9">
        <name>Ca(2+)</name>
        <dbReference type="ChEBI" id="CHEBI:29108"/>
    </cofactor>
    <text evidence="9">Binds 1 Ca(2+) ion per subunit.</text>
</comment>
<dbReference type="SMART" id="SM00460">
    <property type="entry name" value="TGc"/>
    <property type="match status" value="1"/>
</dbReference>
<dbReference type="InterPro" id="IPR023608">
    <property type="entry name" value="Transglutaminase_animal"/>
</dbReference>
<dbReference type="InterPro" id="IPR050779">
    <property type="entry name" value="Transglutaminase"/>
</dbReference>
<proteinExistence type="inferred from homology"/>
<feature type="binding site" evidence="9">
    <location>
        <position position="571"/>
    </location>
    <ligand>
        <name>Ca(2+)</name>
        <dbReference type="ChEBI" id="CHEBI:29108"/>
    </ligand>
</feature>
<dbReference type="PANTHER" id="PTHR11590">
    <property type="entry name" value="PROTEIN-GLUTAMINE GAMMA-GLUTAMYLTRANSFERASE"/>
    <property type="match status" value="1"/>
</dbReference>
<dbReference type="Proteomes" id="UP000283210">
    <property type="component" value="Chromosome 18"/>
</dbReference>
<feature type="domain" description="Transglutaminase-like" evidence="11">
    <location>
        <begin position="387"/>
        <end position="480"/>
    </location>
</feature>
<dbReference type="GO" id="GO:0007399">
    <property type="term" value="P:nervous system development"/>
    <property type="evidence" value="ECO:0007669"/>
    <property type="project" value="UniProtKB-ARBA"/>
</dbReference>
<feature type="binding site" evidence="9">
    <location>
        <position position="519"/>
    </location>
    <ligand>
        <name>Ca(2+)</name>
        <dbReference type="ChEBI" id="CHEBI:29108"/>
    </ligand>
</feature>
<comment type="similarity">
    <text evidence="1">Belongs to the transglutaminase superfamily. Transglutaminase family.</text>
</comment>
<evidence type="ECO:0000256" key="7">
    <source>
        <dbReference type="ARBA" id="ARBA00051843"/>
    </source>
</evidence>
<evidence type="ECO:0000256" key="6">
    <source>
        <dbReference type="ARBA" id="ARBA00024222"/>
    </source>
</evidence>
<dbReference type="GO" id="GO:0072378">
    <property type="term" value="P:blood coagulation, fibrin clot formation"/>
    <property type="evidence" value="ECO:0007669"/>
    <property type="project" value="TreeGrafter"/>
</dbReference>
<organism evidence="12 13">
    <name type="scientific">Oryzias javanicus</name>
    <name type="common">Javanese ricefish</name>
    <name type="synonym">Aplocheilus javanicus</name>
    <dbReference type="NCBI Taxonomy" id="123683"/>
    <lineage>
        <taxon>Eukaryota</taxon>
        <taxon>Metazoa</taxon>
        <taxon>Chordata</taxon>
        <taxon>Craniata</taxon>
        <taxon>Vertebrata</taxon>
        <taxon>Euteleostomi</taxon>
        <taxon>Actinopterygii</taxon>
        <taxon>Neopterygii</taxon>
        <taxon>Teleostei</taxon>
        <taxon>Neoteleostei</taxon>
        <taxon>Acanthomorphata</taxon>
        <taxon>Ovalentaria</taxon>
        <taxon>Atherinomorphae</taxon>
        <taxon>Beloniformes</taxon>
        <taxon>Adrianichthyidae</taxon>
        <taxon>Oryziinae</taxon>
        <taxon>Oryzias</taxon>
    </lineage>
</organism>
<evidence type="ECO:0000256" key="2">
    <source>
        <dbReference type="ARBA" id="ARBA00022679"/>
    </source>
</evidence>
<feature type="binding site" evidence="9">
    <location>
        <position position="517"/>
    </location>
    <ligand>
        <name>Ca(2+)</name>
        <dbReference type="ChEBI" id="CHEBI:29108"/>
    </ligand>
</feature>
<evidence type="ECO:0000256" key="3">
    <source>
        <dbReference type="ARBA" id="ARBA00022723"/>
    </source>
</evidence>
<evidence type="ECO:0000313" key="12">
    <source>
        <dbReference type="EMBL" id="RVE60429.1"/>
    </source>
</evidence>
<name>A0A3S2U188_ORYJA</name>
<dbReference type="FunFam" id="2.60.40.10:FF:000090">
    <property type="entry name" value="Protein-glutamine gamma-glutamyltransferase 2"/>
    <property type="match status" value="1"/>
</dbReference>
<dbReference type="Pfam" id="PF01841">
    <property type="entry name" value="Transglut_core"/>
    <property type="match status" value="1"/>
</dbReference>
<dbReference type="EC" id="2.3.2.13" evidence="6"/>
<dbReference type="SUPFAM" id="SSF49309">
    <property type="entry name" value="Transglutaminase, two C-terminal domains"/>
    <property type="match status" value="2"/>
</dbReference>
<dbReference type="Gene3D" id="3.90.260.10">
    <property type="entry name" value="Transglutaminase-like"/>
    <property type="match status" value="1"/>
</dbReference>
<feature type="active site" evidence="8">
    <location>
        <position position="477"/>
    </location>
</feature>
<dbReference type="GO" id="GO:0003810">
    <property type="term" value="F:protein-glutamine gamma-glutamyltransferase activity"/>
    <property type="evidence" value="ECO:0007669"/>
    <property type="project" value="UniProtKB-EC"/>
</dbReference>
<dbReference type="SUPFAM" id="SSF54001">
    <property type="entry name" value="Cysteine proteinases"/>
    <property type="match status" value="1"/>
</dbReference>
<sequence length="804" mass="91144">MQDYTKMGNWSRQRKPLFLSAEASNTPTAFPGALPHLLWVYKQLLERISRSPPDQISNSAQLRPFLHPTFSSYFKHFCEAEPSPPWNRRGRKAGPADNSNSEFASFPEVEYFIAPGPRGYPPLTEFLDIWGVDMMSRSDESNELEHHTALYNSEHLIIRRAQEFQIKLTFNRPYKPNEDKFAVEFTIGSSPQFSKGTYIPVFFTKDRQSAWAGRIIASSDNIITVGITPAADCIVGKYNLYVAVVTPYGVRRTRPDKSRQMYILFNPWAKDDAVFLDDEMEREECVMNEMGIIYHGAYNDVAERNWNYGQFNYGILDACLFILDQSEMPIINRGDPIKVTRQASAMMNSQDDNGVLVGDWSGDYLYGVSPTSWTGSTDILISYARSKTPVRYAQCWVYAGVFNTFLRCLGIPSRVVTNFFSAHDNDGNLKTDIILDENGRIDKSRTRDSVWNYHCWNECYMSRPDLRQGFGGWQIVDATPQETSDGLYRCGPASVHAIKHGEICFPFDAAFVFAEVNSDVVFYSRRKDGTMDLVKVNRTHIGRMVLTKAPGEETRRDITDQYKFPEGTTEERTVLEKAEGYGCQRVKADPPLADVDLTLPTLEISVGDDFELDLEFVNRSQEKRTVEAYISGSVVYYTGVSGKEFLFRTPSVQIGPQKSVKELVQIESKKYMQHLVEQGNINFIVTGKIKETGKIITESKLVALHNPKLSVEVSGKAKVNEEMMVTVEFTNPFSFNLEDVNVRMEGPGVMLPRRKTYSLILGNSNLTWTEQFSPLRAGKTRIIATLDSPSLRQVNGQVSFTVEP</sequence>
<gene>
    <name evidence="12" type="ORF">OJAV_G00180610</name>
</gene>
<feature type="region of interest" description="Disordered" evidence="10">
    <location>
        <begin position="82"/>
        <end position="101"/>
    </location>
</feature>
<dbReference type="FunFam" id="3.90.260.10:FF:000001">
    <property type="entry name" value="Protein-glutamine gamma-glutamyltransferase 2"/>
    <property type="match status" value="1"/>
</dbReference>
<evidence type="ECO:0000313" key="13">
    <source>
        <dbReference type="Proteomes" id="UP000283210"/>
    </source>
</evidence>
<evidence type="ECO:0000256" key="9">
    <source>
        <dbReference type="PIRSR" id="PIRSR000459-2"/>
    </source>
</evidence>
<dbReference type="PIRSF" id="PIRSF000459">
    <property type="entry name" value="TGM_EBP42"/>
    <property type="match status" value="1"/>
</dbReference>
<evidence type="ECO:0000256" key="10">
    <source>
        <dbReference type="SAM" id="MobiDB-lite"/>
    </source>
</evidence>
<dbReference type="SUPFAM" id="SSF81296">
    <property type="entry name" value="E set domains"/>
    <property type="match status" value="1"/>
</dbReference>
<accession>A0A3S2U188</accession>
<dbReference type="Gene3D" id="2.60.40.10">
    <property type="entry name" value="Immunoglobulins"/>
    <property type="match status" value="3"/>
</dbReference>
<dbReference type="InterPro" id="IPR008958">
    <property type="entry name" value="Transglutaminase_C"/>
</dbReference>